<accession>A0A553E8Q8</accession>
<organism evidence="2 3">
    <name type="scientific">Flavobacterium restrictum</name>
    <dbReference type="NCBI Taxonomy" id="2594428"/>
    <lineage>
        <taxon>Bacteria</taxon>
        <taxon>Pseudomonadati</taxon>
        <taxon>Bacteroidota</taxon>
        <taxon>Flavobacteriia</taxon>
        <taxon>Flavobacteriales</taxon>
        <taxon>Flavobacteriaceae</taxon>
        <taxon>Flavobacterium</taxon>
    </lineage>
</organism>
<dbReference type="SUPFAM" id="SSF47413">
    <property type="entry name" value="lambda repressor-like DNA-binding domains"/>
    <property type="match status" value="1"/>
</dbReference>
<dbReference type="InterPro" id="IPR001387">
    <property type="entry name" value="Cro/C1-type_HTH"/>
</dbReference>
<comment type="caution">
    <text evidence="2">The sequence shown here is derived from an EMBL/GenBank/DDBJ whole genome shotgun (WGS) entry which is preliminary data.</text>
</comment>
<evidence type="ECO:0000313" key="2">
    <source>
        <dbReference type="EMBL" id="TRX41437.1"/>
    </source>
</evidence>
<dbReference type="AlphaFoldDB" id="A0A553E8Q8"/>
<dbReference type="PROSITE" id="PS50943">
    <property type="entry name" value="HTH_CROC1"/>
    <property type="match status" value="1"/>
</dbReference>
<evidence type="ECO:0000313" key="3">
    <source>
        <dbReference type="Proteomes" id="UP000316371"/>
    </source>
</evidence>
<dbReference type="Proteomes" id="UP000316371">
    <property type="component" value="Unassembled WGS sequence"/>
</dbReference>
<dbReference type="SMART" id="SM00530">
    <property type="entry name" value="HTH_XRE"/>
    <property type="match status" value="1"/>
</dbReference>
<reference evidence="2 3" key="1">
    <citation type="submission" date="2019-07" db="EMBL/GenBank/DDBJ databases">
        <title>Novel species of Flavobacterium.</title>
        <authorList>
            <person name="Liu Q."/>
            <person name="Xin Y.-H."/>
        </authorList>
    </citation>
    <scope>NUCLEOTIDE SEQUENCE [LARGE SCALE GENOMIC DNA]</scope>
    <source>
        <strain evidence="2 3">LB1R34</strain>
    </source>
</reference>
<dbReference type="OrthoDB" id="1274166at2"/>
<name>A0A553E8Q8_9FLAO</name>
<sequence>MRIKRINIKVKINEKSLISGIVNVVEMYYYCKKKKQMIKSKLISVRTQKGFSQEKVADLIGMGQSSYCRREKGLVSIMDHEWTKIAKALGVDKESIYEQESNQSHNVILENMQKYVARLEQENQSLKKESEIA</sequence>
<dbReference type="GO" id="GO:0003677">
    <property type="term" value="F:DNA binding"/>
    <property type="evidence" value="ECO:0007669"/>
    <property type="project" value="InterPro"/>
</dbReference>
<dbReference type="EMBL" id="VJZT01000003">
    <property type="protein sequence ID" value="TRX41437.1"/>
    <property type="molecule type" value="Genomic_DNA"/>
</dbReference>
<keyword evidence="3" id="KW-1185">Reference proteome</keyword>
<dbReference type="Gene3D" id="1.10.260.40">
    <property type="entry name" value="lambda repressor-like DNA-binding domains"/>
    <property type="match status" value="1"/>
</dbReference>
<protein>
    <submittedName>
        <fullName evidence="2">Helix-turn-helix transcriptional regulator</fullName>
    </submittedName>
</protein>
<evidence type="ECO:0000259" key="1">
    <source>
        <dbReference type="PROSITE" id="PS50943"/>
    </source>
</evidence>
<dbReference type="InterPro" id="IPR010982">
    <property type="entry name" value="Lambda_DNA-bd_dom_sf"/>
</dbReference>
<proteinExistence type="predicted"/>
<dbReference type="CDD" id="cd00093">
    <property type="entry name" value="HTH_XRE"/>
    <property type="match status" value="1"/>
</dbReference>
<feature type="domain" description="HTH cro/C1-type" evidence="1">
    <location>
        <begin position="42"/>
        <end position="96"/>
    </location>
</feature>
<gene>
    <name evidence="2" type="ORF">FNW21_04885</name>
</gene>
<dbReference type="Pfam" id="PF01381">
    <property type="entry name" value="HTH_3"/>
    <property type="match status" value="1"/>
</dbReference>